<sequence length="69" mass="7725">MPDSLVINWDQTGCQMVPGGEWTMESKVQHKSPSLDLETSDRSTCSSLSPWTVRCLLRRSSTPENRTAV</sequence>
<organism evidence="1 2">
    <name type="scientific">Dreissena polymorpha</name>
    <name type="common">Zebra mussel</name>
    <name type="synonym">Mytilus polymorpha</name>
    <dbReference type="NCBI Taxonomy" id="45954"/>
    <lineage>
        <taxon>Eukaryota</taxon>
        <taxon>Metazoa</taxon>
        <taxon>Spiralia</taxon>
        <taxon>Lophotrochozoa</taxon>
        <taxon>Mollusca</taxon>
        <taxon>Bivalvia</taxon>
        <taxon>Autobranchia</taxon>
        <taxon>Heteroconchia</taxon>
        <taxon>Euheterodonta</taxon>
        <taxon>Imparidentia</taxon>
        <taxon>Neoheterodontei</taxon>
        <taxon>Myida</taxon>
        <taxon>Dreissenoidea</taxon>
        <taxon>Dreissenidae</taxon>
        <taxon>Dreissena</taxon>
    </lineage>
</organism>
<accession>A0A9D4HHF0</accession>
<gene>
    <name evidence="1" type="ORF">DPMN_062027</name>
</gene>
<evidence type="ECO:0000313" key="2">
    <source>
        <dbReference type="Proteomes" id="UP000828390"/>
    </source>
</evidence>
<proteinExistence type="predicted"/>
<keyword evidence="2" id="KW-1185">Reference proteome</keyword>
<dbReference type="Proteomes" id="UP000828390">
    <property type="component" value="Unassembled WGS sequence"/>
</dbReference>
<evidence type="ECO:0000313" key="1">
    <source>
        <dbReference type="EMBL" id="KAH3719195.1"/>
    </source>
</evidence>
<protein>
    <submittedName>
        <fullName evidence="1">Uncharacterized protein</fullName>
    </submittedName>
</protein>
<reference evidence="1" key="2">
    <citation type="submission" date="2020-11" db="EMBL/GenBank/DDBJ databases">
        <authorList>
            <person name="McCartney M.A."/>
            <person name="Auch B."/>
            <person name="Kono T."/>
            <person name="Mallez S."/>
            <person name="Becker A."/>
            <person name="Gohl D.M."/>
            <person name="Silverstein K.A.T."/>
            <person name="Koren S."/>
            <person name="Bechman K.B."/>
            <person name="Herman A."/>
            <person name="Abrahante J.E."/>
            <person name="Garbe J."/>
        </authorList>
    </citation>
    <scope>NUCLEOTIDE SEQUENCE</scope>
    <source>
        <strain evidence="1">Duluth1</strain>
        <tissue evidence="1">Whole animal</tissue>
    </source>
</reference>
<comment type="caution">
    <text evidence="1">The sequence shown here is derived from an EMBL/GenBank/DDBJ whole genome shotgun (WGS) entry which is preliminary data.</text>
</comment>
<dbReference type="EMBL" id="JAIWYP010000013">
    <property type="protein sequence ID" value="KAH3719195.1"/>
    <property type="molecule type" value="Genomic_DNA"/>
</dbReference>
<name>A0A9D4HHF0_DREPO</name>
<dbReference type="AlphaFoldDB" id="A0A9D4HHF0"/>
<reference evidence="1" key="1">
    <citation type="journal article" date="2019" name="bioRxiv">
        <title>The Genome of the Zebra Mussel, Dreissena polymorpha: A Resource for Invasive Species Research.</title>
        <authorList>
            <person name="McCartney M.A."/>
            <person name="Auch B."/>
            <person name="Kono T."/>
            <person name="Mallez S."/>
            <person name="Zhang Y."/>
            <person name="Obille A."/>
            <person name="Becker A."/>
            <person name="Abrahante J.E."/>
            <person name="Garbe J."/>
            <person name="Badalamenti J.P."/>
            <person name="Herman A."/>
            <person name="Mangelson H."/>
            <person name="Liachko I."/>
            <person name="Sullivan S."/>
            <person name="Sone E.D."/>
            <person name="Koren S."/>
            <person name="Silverstein K.A.T."/>
            <person name="Beckman K.B."/>
            <person name="Gohl D.M."/>
        </authorList>
    </citation>
    <scope>NUCLEOTIDE SEQUENCE</scope>
    <source>
        <strain evidence="1">Duluth1</strain>
        <tissue evidence="1">Whole animal</tissue>
    </source>
</reference>